<dbReference type="AlphaFoldDB" id="A0A4S2F0X9"/>
<feature type="domain" description="HTH cro/C1-type" evidence="2">
    <location>
        <begin position="16"/>
        <end position="70"/>
    </location>
</feature>
<dbReference type="InterPro" id="IPR050807">
    <property type="entry name" value="TransReg_Diox_bact_type"/>
</dbReference>
<evidence type="ECO:0000256" key="1">
    <source>
        <dbReference type="ARBA" id="ARBA00023125"/>
    </source>
</evidence>
<reference evidence="3 4" key="1">
    <citation type="submission" date="2019-04" db="EMBL/GenBank/DDBJ databases">
        <title>Microbes associate with the intestines of laboratory mice.</title>
        <authorList>
            <person name="Navarre W."/>
            <person name="Wong E."/>
            <person name="Huang K."/>
            <person name="Tropini C."/>
            <person name="Ng K."/>
            <person name="Yu B."/>
        </authorList>
    </citation>
    <scope>NUCLEOTIDE SEQUENCE [LARGE SCALE GENOMIC DNA]</scope>
    <source>
        <strain evidence="3 4">NM39_I3</strain>
    </source>
</reference>
<dbReference type="GO" id="GO:0005829">
    <property type="term" value="C:cytosol"/>
    <property type="evidence" value="ECO:0007669"/>
    <property type="project" value="TreeGrafter"/>
</dbReference>
<proteinExistence type="predicted"/>
<comment type="caution">
    <text evidence="3">The sequence shown here is derived from an EMBL/GenBank/DDBJ whole genome shotgun (WGS) entry which is preliminary data.</text>
</comment>
<organism evidence="3 4">
    <name type="scientific">Parabacteroides distasonis</name>
    <dbReference type="NCBI Taxonomy" id="823"/>
    <lineage>
        <taxon>Bacteria</taxon>
        <taxon>Pseudomonadati</taxon>
        <taxon>Bacteroidota</taxon>
        <taxon>Bacteroidia</taxon>
        <taxon>Bacteroidales</taxon>
        <taxon>Tannerellaceae</taxon>
        <taxon>Parabacteroides</taxon>
    </lineage>
</organism>
<dbReference type="InterPro" id="IPR001387">
    <property type="entry name" value="Cro/C1-type_HTH"/>
</dbReference>
<dbReference type="RefSeq" id="WP_121773754.1">
    <property type="nucleotide sequence ID" value="NZ_SRYM01000005.1"/>
</dbReference>
<dbReference type="GO" id="GO:0003700">
    <property type="term" value="F:DNA-binding transcription factor activity"/>
    <property type="evidence" value="ECO:0007669"/>
    <property type="project" value="TreeGrafter"/>
</dbReference>
<dbReference type="Gene3D" id="1.10.260.40">
    <property type="entry name" value="lambda repressor-like DNA-binding domains"/>
    <property type="match status" value="1"/>
</dbReference>
<dbReference type="InterPro" id="IPR010982">
    <property type="entry name" value="Lambda_DNA-bd_dom_sf"/>
</dbReference>
<dbReference type="SUPFAM" id="SSF47413">
    <property type="entry name" value="lambda repressor-like DNA-binding domains"/>
    <property type="match status" value="1"/>
</dbReference>
<dbReference type="Pfam" id="PF01381">
    <property type="entry name" value="HTH_3"/>
    <property type="match status" value="1"/>
</dbReference>
<dbReference type="CDD" id="cd00093">
    <property type="entry name" value="HTH_XRE"/>
    <property type="match status" value="1"/>
</dbReference>
<sequence>MKENIVNYDTELNNRVKYIRKERGLTQKDFAESLGIKQATLSDIERCKIGVSTNLVSKIIKTYDVNPEWLMTGQNGIKTVNTDNDSFKYSIPPNSIEGKSLITNFEYIDIENQLNKLINVNAGLMQGCFMDILHKLLSLAFENITDEEEMEVVGKEKMFAEQFSSYIKKPDYYKLEIEDKFKILWDQHDVQSKMLLKVIKLIDILERKSLEVEQ</sequence>
<evidence type="ECO:0000259" key="2">
    <source>
        <dbReference type="PROSITE" id="PS50943"/>
    </source>
</evidence>
<evidence type="ECO:0000313" key="3">
    <source>
        <dbReference type="EMBL" id="TGY61987.1"/>
    </source>
</evidence>
<keyword evidence="1" id="KW-0238">DNA-binding</keyword>
<dbReference type="PANTHER" id="PTHR46797">
    <property type="entry name" value="HTH-TYPE TRANSCRIPTIONAL REGULATOR"/>
    <property type="match status" value="1"/>
</dbReference>
<evidence type="ECO:0000313" key="4">
    <source>
        <dbReference type="Proteomes" id="UP000310032"/>
    </source>
</evidence>
<dbReference type="Proteomes" id="UP000310032">
    <property type="component" value="Unassembled WGS sequence"/>
</dbReference>
<protein>
    <submittedName>
        <fullName evidence="3">XRE family transcriptional regulator</fullName>
    </submittedName>
</protein>
<gene>
    <name evidence="3" type="ORF">E5342_03105</name>
</gene>
<dbReference type="PROSITE" id="PS50943">
    <property type="entry name" value="HTH_CROC1"/>
    <property type="match status" value="1"/>
</dbReference>
<accession>A0A4S2F0X9</accession>
<dbReference type="SMART" id="SM00530">
    <property type="entry name" value="HTH_XRE"/>
    <property type="match status" value="1"/>
</dbReference>
<dbReference type="EMBL" id="SRYM01000005">
    <property type="protein sequence ID" value="TGY61987.1"/>
    <property type="molecule type" value="Genomic_DNA"/>
</dbReference>
<name>A0A4S2F0X9_PARDI</name>
<dbReference type="GO" id="GO:0003677">
    <property type="term" value="F:DNA binding"/>
    <property type="evidence" value="ECO:0007669"/>
    <property type="project" value="UniProtKB-KW"/>
</dbReference>
<dbReference type="PANTHER" id="PTHR46797:SF1">
    <property type="entry name" value="METHYLPHOSPHONATE SYNTHASE"/>
    <property type="match status" value="1"/>
</dbReference>